<reference evidence="1 2" key="1">
    <citation type="journal article" date="2018" name="PLoS ONE">
        <title>The draft genome of Kipferlia bialata reveals reductive genome evolution in fornicate parasites.</title>
        <authorList>
            <person name="Tanifuji G."/>
            <person name="Takabayashi S."/>
            <person name="Kume K."/>
            <person name="Takagi M."/>
            <person name="Nakayama T."/>
            <person name="Kamikawa R."/>
            <person name="Inagaki Y."/>
            <person name="Hashimoto T."/>
        </authorList>
    </citation>
    <scope>NUCLEOTIDE SEQUENCE [LARGE SCALE GENOMIC DNA]</scope>
    <source>
        <strain evidence="1">NY0173</strain>
    </source>
</reference>
<keyword evidence="2" id="KW-1185">Reference proteome</keyword>
<dbReference type="EMBL" id="BDIP01007590">
    <property type="protein sequence ID" value="GIQ91364.1"/>
    <property type="molecule type" value="Genomic_DNA"/>
</dbReference>
<feature type="non-terminal residue" evidence="1">
    <location>
        <position position="1"/>
    </location>
</feature>
<comment type="caution">
    <text evidence="1">The sequence shown here is derived from an EMBL/GenBank/DDBJ whole genome shotgun (WGS) entry which is preliminary data.</text>
</comment>
<proteinExistence type="predicted"/>
<evidence type="ECO:0000313" key="1">
    <source>
        <dbReference type="EMBL" id="GIQ91364.1"/>
    </source>
</evidence>
<protein>
    <submittedName>
        <fullName evidence="1">Casein kinase II, regulatory subunit</fullName>
    </submittedName>
</protein>
<dbReference type="SUPFAM" id="SSF57798">
    <property type="entry name" value="Casein kinase II beta subunit"/>
    <property type="match status" value="1"/>
</dbReference>
<dbReference type="Proteomes" id="UP000265618">
    <property type="component" value="Unassembled WGS sequence"/>
</dbReference>
<evidence type="ECO:0000313" key="2">
    <source>
        <dbReference type="Proteomes" id="UP000265618"/>
    </source>
</evidence>
<gene>
    <name evidence="1" type="ORF">KIPB_014585</name>
</gene>
<name>A0A9K3GPM6_9EUKA</name>
<dbReference type="InterPro" id="IPR035991">
    <property type="entry name" value="Casein_kinase_II_beta-like"/>
</dbReference>
<dbReference type="OrthoDB" id="3971593at2759"/>
<dbReference type="GO" id="GO:0005956">
    <property type="term" value="C:protein kinase CK2 complex"/>
    <property type="evidence" value="ECO:0007669"/>
    <property type="project" value="InterPro"/>
</dbReference>
<organism evidence="1 2">
    <name type="scientific">Kipferlia bialata</name>
    <dbReference type="NCBI Taxonomy" id="797122"/>
    <lineage>
        <taxon>Eukaryota</taxon>
        <taxon>Metamonada</taxon>
        <taxon>Carpediemonas-like organisms</taxon>
        <taxon>Kipferlia</taxon>
    </lineage>
</organism>
<dbReference type="AlphaFoldDB" id="A0A9K3GPM6"/>
<sequence length="58" mass="6862">DGAFFGPDFPHIFLLRYPEEAMVKENFEPFVTTLFGFPLYDPEESENIRRGVREHQEV</sequence>
<accession>A0A9K3GPM6</accession>
<dbReference type="GO" id="GO:0019887">
    <property type="term" value="F:protein kinase regulator activity"/>
    <property type="evidence" value="ECO:0007669"/>
    <property type="project" value="InterPro"/>
</dbReference>